<keyword evidence="2" id="KW-0472">Membrane</keyword>
<feature type="transmembrane region" description="Helical" evidence="2">
    <location>
        <begin position="100"/>
        <end position="118"/>
    </location>
</feature>
<reference evidence="3" key="1">
    <citation type="submission" date="2023-03" db="EMBL/GenBank/DDBJ databases">
        <title>Massive genome expansion in bonnet fungi (Mycena s.s.) driven by repeated elements and novel gene families across ecological guilds.</title>
        <authorList>
            <consortium name="Lawrence Berkeley National Laboratory"/>
            <person name="Harder C.B."/>
            <person name="Miyauchi S."/>
            <person name="Viragh M."/>
            <person name="Kuo A."/>
            <person name="Thoen E."/>
            <person name="Andreopoulos B."/>
            <person name="Lu D."/>
            <person name="Skrede I."/>
            <person name="Drula E."/>
            <person name="Henrissat B."/>
            <person name="Morin E."/>
            <person name="Kohler A."/>
            <person name="Barry K."/>
            <person name="LaButti K."/>
            <person name="Morin E."/>
            <person name="Salamov A."/>
            <person name="Lipzen A."/>
            <person name="Mereny Z."/>
            <person name="Hegedus B."/>
            <person name="Baldrian P."/>
            <person name="Stursova M."/>
            <person name="Weitz H."/>
            <person name="Taylor A."/>
            <person name="Grigoriev I.V."/>
            <person name="Nagy L.G."/>
            <person name="Martin F."/>
            <person name="Kauserud H."/>
        </authorList>
    </citation>
    <scope>NUCLEOTIDE SEQUENCE</scope>
    <source>
        <strain evidence="3">9144</strain>
    </source>
</reference>
<protein>
    <recommendedName>
        <fullName evidence="5">Transmembrane protein</fullName>
    </recommendedName>
</protein>
<feature type="transmembrane region" description="Helical" evidence="2">
    <location>
        <begin position="170"/>
        <end position="195"/>
    </location>
</feature>
<keyword evidence="4" id="KW-1185">Reference proteome</keyword>
<name>A0AAD6UY99_9AGAR</name>
<dbReference type="AlphaFoldDB" id="A0AAD6UY99"/>
<dbReference type="Proteomes" id="UP001219525">
    <property type="component" value="Unassembled WGS sequence"/>
</dbReference>
<feature type="region of interest" description="Disordered" evidence="1">
    <location>
        <begin position="483"/>
        <end position="547"/>
    </location>
</feature>
<evidence type="ECO:0000313" key="3">
    <source>
        <dbReference type="EMBL" id="KAJ7197923.1"/>
    </source>
</evidence>
<gene>
    <name evidence="3" type="ORF">GGX14DRAFT_402240</name>
</gene>
<evidence type="ECO:0000256" key="2">
    <source>
        <dbReference type="SAM" id="Phobius"/>
    </source>
</evidence>
<accession>A0AAD6UY99</accession>
<evidence type="ECO:0000256" key="1">
    <source>
        <dbReference type="SAM" id="MobiDB-lite"/>
    </source>
</evidence>
<feature type="compositionally biased region" description="Basic and acidic residues" evidence="1">
    <location>
        <begin position="508"/>
        <end position="520"/>
    </location>
</feature>
<evidence type="ECO:0000313" key="4">
    <source>
        <dbReference type="Proteomes" id="UP001219525"/>
    </source>
</evidence>
<sequence length="563" mass="62157">MTSVRQPDGIRRHLRTSTRTRVWSFRLLVIFNIGLLAMAIAFMDPLGIVITILTLSHHIFQLFKPGNARVDIMLVSGEIITFFVSGPSHSYAAVTVSSPFNALGLIPLFFALHFRLLGRRHKTFDFFSGCDLQQSHYTPWRILFGLREPLVSAMNYLITYIPRGESSVIIGIRTFVLFSLCFVIPAFGVYVMFLVPIGSQAMTRDVKISQSWKSAPFTDDVSEQNITIVLLYVGNTTSVANVTVGDQQGCTDVNLSAWSPQATATCPLWWSASMPGGIVLKANFTDSWGILYVKPGQGDPFDVDTYTEPIPLIAGARLSAVLSRTNRKIFSKSALDILGLTTPLRTVMVNSVLLLQQDPNPPNTTDTAILRLVQRTDTYPFIPNRVVEDFTDASVLAGFATLGGFWTFMDGSFAILFGANLLYFLWRRKPLSAFGMVHVFQRRALMRNWNRDFPALHTEGGCPGSESAGIVAFIRERLIDLDDPVPKPTDPESPEDSAIPQPVVPVEGDNKTDTDSHLENDEISPGGFEVSEGLVSDPTREITNDETSALAIPLESVTQRAVS</sequence>
<evidence type="ECO:0008006" key="5">
    <source>
        <dbReference type="Google" id="ProtNLM"/>
    </source>
</evidence>
<proteinExistence type="predicted"/>
<dbReference type="EMBL" id="JARJCW010000075">
    <property type="protein sequence ID" value="KAJ7197923.1"/>
    <property type="molecule type" value="Genomic_DNA"/>
</dbReference>
<organism evidence="3 4">
    <name type="scientific">Mycena pura</name>
    <dbReference type="NCBI Taxonomy" id="153505"/>
    <lineage>
        <taxon>Eukaryota</taxon>
        <taxon>Fungi</taxon>
        <taxon>Dikarya</taxon>
        <taxon>Basidiomycota</taxon>
        <taxon>Agaricomycotina</taxon>
        <taxon>Agaricomycetes</taxon>
        <taxon>Agaricomycetidae</taxon>
        <taxon>Agaricales</taxon>
        <taxon>Marasmiineae</taxon>
        <taxon>Mycenaceae</taxon>
        <taxon>Mycena</taxon>
    </lineage>
</organism>
<feature type="transmembrane region" description="Helical" evidence="2">
    <location>
        <begin position="21"/>
        <end position="40"/>
    </location>
</feature>
<keyword evidence="2" id="KW-0812">Transmembrane</keyword>
<comment type="caution">
    <text evidence="3">The sequence shown here is derived from an EMBL/GenBank/DDBJ whole genome shotgun (WGS) entry which is preliminary data.</text>
</comment>
<keyword evidence="2" id="KW-1133">Transmembrane helix</keyword>
<feature type="transmembrane region" description="Helical" evidence="2">
    <location>
        <begin position="405"/>
        <end position="426"/>
    </location>
</feature>